<accession>A0A7W7QR02</accession>
<dbReference type="Pfam" id="PF00903">
    <property type="entry name" value="Glyoxalase"/>
    <property type="match status" value="1"/>
</dbReference>
<dbReference type="InterPro" id="IPR037523">
    <property type="entry name" value="VOC_core"/>
</dbReference>
<dbReference type="InterPro" id="IPR004360">
    <property type="entry name" value="Glyas_Fos-R_dOase_dom"/>
</dbReference>
<proteinExistence type="predicted"/>
<dbReference type="Proteomes" id="UP000552644">
    <property type="component" value="Unassembled WGS sequence"/>
</dbReference>
<name>A0A7W7QR02_9ACTN</name>
<reference evidence="2 3" key="1">
    <citation type="submission" date="2020-08" db="EMBL/GenBank/DDBJ databases">
        <title>Genomic Encyclopedia of Type Strains, Phase III (KMG-III): the genomes of soil and plant-associated and newly described type strains.</title>
        <authorList>
            <person name="Whitman W."/>
        </authorList>
    </citation>
    <scope>NUCLEOTIDE SEQUENCE [LARGE SCALE GENOMIC DNA]</scope>
    <source>
        <strain evidence="2 3">CECT 8840</strain>
    </source>
</reference>
<dbReference type="RefSeq" id="WP_184719067.1">
    <property type="nucleotide sequence ID" value="NZ_JACHJP010000006.1"/>
</dbReference>
<evidence type="ECO:0000313" key="3">
    <source>
        <dbReference type="Proteomes" id="UP000552644"/>
    </source>
</evidence>
<keyword evidence="2" id="KW-0456">Lyase</keyword>
<gene>
    <name evidence="2" type="ORF">FHS44_005256</name>
</gene>
<feature type="domain" description="VOC" evidence="1">
    <location>
        <begin position="14"/>
        <end position="123"/>
    </location>
</feature>
<evidence type="ECO:0000313" key="2">
    <source>
        <dbReference type="EMBL" id="MBB4918129.1"/>
    </source>
</evidence>
<dbReference type="InterPro" id="IPR052164">
    <property type="entry name" value="Anthracycline_SecMetBiosynth"/>
</dbReference>
<dbReference type="EMBL" id="JACHJP010000006">
    <property type="protein sequence ID" value="MBB4918129.1"/>
    <property type="molecule type" value="Genomic_DNA"/>
</dbReference>
<dbReference type="AlphaFoldDB" id="A0A7W7QR02"/>
<organism evidence="2 3">
    <name type="scientific">Streptosporangium saharense</name>
    <dbReference type="NCBI Taxonomy" id="1706840"/>
    <lineage>
        <taxon>Bacteria</taxon>
        <taxon>Bacillati</taxon>
        <taxon>Actinomycetota</taxon>
        <taxon>Actinomycetes</taxon>
        <taxon>Streptosporangiales</taxon>
        <taxon>Streptosporangiaceae</taxon>
        <taxon>Streptosporangium</taxon>
    </lineage>
</organism>
<dbReference type="GO" id="GO:0016829">
    <property type="term" value="F:lyase activity"/>
    <property type="evidence" value="ECO:0007669"/>
    <property type="project" value="UniProtKB-KW"/>
</dbReference>
<dbReference type="InterPro" id="IPR029068">
    <property type="entry name" value="Glyas_Bleomycin-R_OHBP_Dase"/>
</dbReference>
<dbReference type="PROSITE" id="PS51819">
    <property type="entry name" value="VOC"/>
    <property type="match status" value="1"/>
</dbReference>
<keyword evidence="3" id="KW-1185">Reference proteome</keyword>
<dbReference type="SUPFAM" id="SSF54593">
    <property type="entry name" value="Glyoxalase/Bleomycin resistance protein/Dihydroxybiphenyl dioxygenase"/>
    <property type="match status" value="1"/>
</dbReference>
<sequence length="124" mass="12548">MTSPLESPGGRVSRLGNVLVPVEDMDGAIAFYSGALGLAVRFRDGDRFAALDGGGVTVALVGPAEQVAGGVTAPSYRVEDVALAVQELTGAGAELVHGPEAGPHEVRAVLRDPSGNALVLYAPL</sequence>
<evidence type="ECO:0000259" key="1">
    <source>
        <dbReference type="PROSITE" id="PS51819"/>
    </source>
</evidence>
<protein>
    <submittedName>
        <fullName evidence="2">Putative enzyme related to lactoylglutathione lyase</fullName>
    </submittedName>
</protein>
<dbReference type="PANTHER" id="PTHR33993">
    <property type="entry name" value="GLYOXALASE-RELATED"/>
    <property type="match status" value="1"/>
</dbReference>
<comment type="caution">
    <text evidence="2">The sequence shown here is derived from an EMBL/GenBank/DDBJ whole genome shotgun (WGS) entry which is preliminary data.</text>
</comment>
<dbReference type="Gene3D" id="3.10.180.10">
    <property type="entry name" value="2,3-Dihydroxybiphenyl 1,2-Dioxygenase, domain 1"/>
    <property type="match status" value="1"/>
</dbReference>